<dbReference type="PANTHER" id="PTHR36784">
    <property type="entry name" value="HISTONE-LYSINE N-METHYLTRANSFERASE"/>
    <property type="match status" value="1"/>
</dbReference>
<feature type="transmembrane region" description="Helical" evidence="1">
    <location>
        <begin position="99"/>
        <end position="118"/>
    </location>
</feature>
<dbReference type="EMBL" id="JAWIZZ010000006">
    <property type="protein sequence ID" value="KAK5782408.1"/>
    <property type="molecule type" value="Genomic_DNA"/>
</dbReference>
<feature type="transmembrane region" description="Helical" evidence="1">
    <location>
        <begin position="162"/>
        <end position="179"/>
    </location>
</feature>
<dbReference type="AlphaFoldDB" id="A0AAN7WK01"/>
<keyword evidence="1" id="KW-1133">Transmembrane helix</keyword>
<feature type="transmembrane region" description="Helical" evidence="1">
    <location>
        <begin position="139"/>
        <end position="156"/>
    </location>
</feature>
<keyword evidence="3" id="KW-1185">Reference proteome</keyword>
<evidence type="ECO:0000256" key="1">
    <source>
        <dbReference type="SAM" id="Phobius"/>
    </source>
</evidence>
<dbReference type="PANTHER" id="PTHR36784:SF1">
    <property type="entry name" value="HISTONE-LYSINE N-METHYLTRANSFERASE"/>
    <property type="match status" value="1"/>
</dbReference>
<name>A0AAN7WK01_9SACH</name>
<accession>A0AAN7WK01</accession>
<feature type="transmembrane region" description="Helical" evidence="1">
    <location>
        <begin position="76"/>
        <end position="93"/>
    </location>
</feature>
<gene>
    <name evidence="2" type="ORF">RI543_000345</name>
</gene>
<comment type="caution">
    <text evidence="2">The sequence shown here is derived from an EMBL/GenBank/DDBJ whole genome shotgun (WGS) entry which is preliminary data.</text>
</comment>
<sequence length="203" mass="24107">MSRVRRFNSKILGFTNGESAFDGLTNRYNQKNKWYQQNINYWDIGPLDFHEQEELIQRFEQNNYSTNKWMIDMMSALYLVLAGLFLILATTTYRSISCLLLGDVQSILCSCITLRYNLTNDFIVTRQFKLRVNNSTINTLNFVLLILFEWIIVNHLGGQFKWQIFLQIPLMLFIITLLIRKWNNDMDAELSELRNLKYKYKSA</sequence>
<evidence type="ECO:0000313" key="2">
    <source>
        <dbReference type="EMBL" id="KAK5782408.1"/>
    </source>
</evidence>
<keyword evidence="1" id="KW-0472">Membrane</keyword>
<organism evidence="2 3">
    <name type="scientific">Arxiozyma heterogenica</name>
    <dbReference type="NCBI Taxonomy" id="278026"/>
    <lineage>
        <taxon>Eukaryota</taxon>
        <taxon>Fungi</taxon>
        <taxon>Dikarya</taxon>
        <taxon>Ascomycota</taxon>
        <taxon>Saccharomycotina</taxon>
        <taxon>Saccharomycetes</taxon>
        <taxon>Saccharomycetales</taxon>
        <taxon>Saccharomycetaceae</taxon>
        <taxon>Arxiozyma</taxon>
    </lineage>
</organism>
<proteinExistence type="predicted"/>
<evidence type="ECO:0000313" key="3">
    <source>
        <dbReference type="Proteomes" id="UP001306508"/>
    </source>
</evidence>
<dbReference type="Proteomes" id="UP001306508">
    <property type="component" value="Unassembled WGS sequence"/>
</dbReference>
<reference evidence="3" key="1">
    <citation type="submission" date="2023-07" db="EMBL/GenBank/DDBJ databases">
        <title>A draft genome of Kazachstania heterogenica Y-27499.</title>
        <authorList>
            <person name="Donic C."/>
            <person name="Kralova J.S."/>
            <person name="Fidel L."/>
            <person name="Ben-Dor S."/>
            <person name="Jung S."/>
        </authorList>
    </citation>
    <scope>NUCLEOTIDE SEQUENCE [LARGE SCALE GENOMIC DNA]</scope>
    <source>
        <strain evidence="3">Y27499</strain>
    </source>
</reference>
<keyword evidence="1" id="KW-0812">Transmembrane</keyword>
<protein>
    <submittedName>
        <fullName evidence="2">Uncharacterized protein</fullName>
    </submittedName>
</protein>